<sequence length="126" mass="14565">GFDVDFQVESYLRYQGRSFVDRFDANTYLLMTKTLDYFDPASEYGDDLALALKKTKARFLLVSFTSDWRFAPERSQEIVKALLQAEKQLSYIEIDANQGHDAFLIPIPHYMNVLSSHMKIIANELS</sequence>
<dbReference type="GO" id="GO:0009092">
    <property type="term" value="P:homoserine metabolic process"/>
    <property type="evidence" value="ECO:0007669"/>
    <property type="project" value="TreeGrafter"/>
</dbReference>
<name>A0A3B0WMV0_9ZZZZ</name>
<gene>
    <name evidence="1" type="ORF">MNBD_GAMMA06-291</name>
</gene>
<dbReference type="AlphaFoldDB" id="A0A3B0WMV0"/>
<proteinExistence type="predicted"/>
<dbReference type="InterPro" id="IPR029058">
    <property type="entry name" value="AB_hydrolase_fold"/>
</dbReference>
<keyword evidence="1" id="KW-0808">Transferase</keyword>
<dbReference type="PANTHER" id="PTHR32268:SF11">
    <property type="entry name" value="HOMOSERINE O-ACETYLTRANSFERASE"/>
    <property type="match status" value="1"/>
</dbReference>
<dbReference type="GO" id="GO:0009086">
    <property type="term" value="P:methionine biosynthetic process"/>
    <property type="evidence" value="ECO:0007669"/>
    <property type="project" value="TreeGrafter"/>
</dbReference>
<dbReference type="SUPFAM" id="SSF53474">
    <property type="entry name" value="alpha/beta-Hydrolases"/>
    <property type="match status" value="1"/>
</dbReference>
<feature type="non-terminal residue" evidence="1">
    <location>
        <position position="1"/>
    </location>
</feature>
<accession>A0A3B0WMV0</accession>
<dbReference type="Gene3D" id="3.40.50.1820">
    <property type="entry name" value="alpha/beta hydrolase"/>
    <property type="match status" value="1"/>
</dbReference>
<dbReference type="InterPro" id="IPR008220">
    <property type="entry name" value="HAT_MetX-like"/>
</dbReference>
<reference evidence="1" key="1">
    <citation type="submission" date="2018-06" db="EMBL/GenBank/DDBJ databases">
        <authorList>
            <person name="Zhirakovskaya E."/>
        </authorList>
    </citation>
    <scope>NUCLEOTIDE SEQUENCE</scope>
</reference>
<dbReference type="EMBL" id="UOFD01000064">
    <property type="protein sequence ID" value="VAW53693.1"/>
    <property type="molecule type" value="Genomic_DNA"/>
</dbReference>
<organism evidence="1">
    <name type="scientific">hydrothermal vent metagenome</name>
    <dbReference type="NCBI Taxonomy" id="652676"/>
    <lineage>
        <taxon>unclassified sequences</taxon>
        <taxon>metagenomes</taxon>
        <taxon>ecological metagenomes</taxon>
    </lineage>
</organism>
<keyword evidence="1" id="KW-0012">Acyltransferase</keyword>
<dbReference type="EC" id="2.3.1.31" evidence="1"/>
<dbReference type="GO" id="GO:0004414">
    <property type="term" value="F:homoserine O-acetyltransferase activity"/>
    <property type="evidence" value="ECO:0007669"/>
    <property type="project" value="UniProtKB-EC"/>
</dbReference>
<dbReference type="PANTHER" id="PTHR32268">
    <property type="entry name" value="HOMOSERINE O-ACETYLTRANSFERASE"/>
    <property type="match status" value="1"/>
</dbReference>
<protein>
    <submittedName>
        <fullName evidence="1">Homoserine O-acetyltransferase</fullName>
        <ecNumber evidence="1">2.3.1.31</ecNumber>
    </submittedName>
</protein>
<evidence type="ECO:0000313" key="1">
    <source>
        <dbReference type="EMBL" id="VAW53693.1"/>
    </source>
</evidence>